<evidence type="ECO:0000313" key="5">
    <source>
        <dbReference type="EMBL" id="ABW26842.1"/>
    </source>
</evidence>
<dbReference type="EMBL" id="CP000828">
    <property type="protein sequence ID" value="ABW26842.1"/>
    <property type="molecule type" value="Genomic_DNA"/>
</dbReference>
<evidence type="ECO:0000313" key="6">
    <source>
        <dbReference type="Proteomes" id="UP000000268"/>
    </source>
</evidence>
<dbReference type="GO" id="GO:1990961">
    <property type="term" value="P:xenobiotic detoxification by transmembrane export across the plasma membrane"/>
    <property type="evidence" value="ECO:0007669"/>
    <property type="project" value="InterPro"/>
</dbReference>
<dbReference type="STRING" id="329726.AM1_1821"/>
<evidence type="ECO:0000259" key="4">
    <source>
        <dbReference type="Pfam" id="PF25876"/>
    </source>
</evidence>
<reference evidence="5 6" key="1">
    <citation type="journal article" date="2008" name="Proc. Natl. Acad. Sci. U.S.A.">
        <title>Niche adaptation and genome expansion in the chlorophyll d-producing cyanobacterium Acaryochloris marina.</title>
        <authorList>
            <person name="Swingley W.D."/>
            <person name="Chen M."/>
            <person name="Cheung P.C."/>
            <person name="Conrad A.L."/>
            <person name="Dejesa L.C."/>
            <person name="Hao J."/>
            <person name="Honchak B.M."/>
            <person name="Karbach L.E."/>
            <person name="Kurdoglu A."/>
            <person name="Lahiri S."/>
            <person name="Mastrian S.D."/>
            <person name="Miyashita H."/>
            <person name="Page L."/>
            <person name="Ramakrishna P."/>
            <person name="Satoh S."/>
            <person name="Sattley W.M."/>
            <person name="Shimada Y."/>
            <person name="Taylor H.L."/>
            <person name="Tomo T."/>
            <person name="Tsuchiya T."/>
            <person name="Wang Z.T."/>
            <person name="Raymond J."/>
            <person name="Mimuro M."/>
            <person name="Blankenship R.E."/>
            <person name="Touchman J.W."/>
        </authorList>
    </citation>
    <scope>NUCLEOTIDE SEQUENCE [LARGE SCALE GENOMIC DNA]</scope>
    <source>
        <strain evidence="6">MBIC 11017</strain>
    </source>
</reference>
<dbReference type="GO" id="GO:0030313">
    <property type="term" value="C:cell envelope"/>
    <property type="evidence" value="ECO:0007669"/>
    <property type="project" value="UniProtKB-SubCell"/>
</dbReference>
<dbReference type="InterPro" id="IPR030190">
    <property type="entry name" value="MacA_alpha-hairpin_sf"/>
</dbReference>
<evidence type="ECO:0000256" key="2">
    <source>
        <dbReference type="ARBA" id="ARBA00023054"/>
    </source>
</evidence>
<sequence>MGDKPFLKSSGKWMISGAVVLALGFGGVGVFQAFQQQPNPANNDSKSASEKSSAISALGRIEPAGQVLQVGGPTGERVLQLLVKEGQQLEKGETIAFLESYPERQAEVKLAASRLLEAQNRFIAERELGKAQGQEARTRRNQAETPKMREIAAQDALVKQSKVEYEQAKITLKRYEFLQKAGAVSKQELDDRFLSFRSKQQQLNNAIATLAMLQEELQTNSNNARAQINRTKVGTLRSQAQIDLASAKSNLELAKARMTRTIIRAPNAGQILKVHIRQGEAIPAVSTSGSEVQKGIVEMGNTRQMYVVAEVYETDINQIQIGQLAKINSPVIKGEIEGTVDKIGLKIGKNDVVGTDPAANTDSRVVEVKVRLHNSIAVSGLTNLQVNVAIQTES</sequence>
<dbReference type="KEGG" id="amr:AM1_1821"/>
<dbReference type="Proteomes" id="UP000000268">
    <property type="component" value="Chromosome"/>
</dbReference>
<dbReference type="OrthoDB" id="264111at2"/>
<dbReference type="NCBIfam" id="TIGR02971">
    <property type="entry name" value="heterocyst_DevB"/>
    <property type="match status" value="1"/>
</dbReference>
<comment type="subcellular location">
    <subcellularLocation>
        <location evidence="1">Cell envelope</location>
    </subcellularLocation>
</comment>
<evidence type="ECO:0000256" key="3">
    <source>
        <dbReference type="SAM" id="Coils"/>
    </source>
</evidence>
<dbReference type="Gene3D" id="6.10.140.1990">
    <property type="match status" value="1"/>
</dbReference>
<dbReference type="HOGENOM" id="CLU_031364_1_0_3"/>
<dbReference type="Gene3D" id="2.40.50.100">
    <property type="match status" value="1"/>
</dbReference>
<dbReference type="GO" id="GO:1990195">
    <property type="term" value="C:macrolide transmembrane transporter complex"/>
    <property type="evidence" value="ECO:0007669"/>
    <property type="project" value="InterPro"/>
</dbReference>
<dbReference type="InterPro" id="IPR014315">
    <property type="entry name" value="ABC_heterocyst_DevB"/>
</dbReference>
<accession>B0CDB7</accession>
<protein>
    <submittedName>
        <fullName evidence="5">Membrane fusion protein, putative</fullName>
    </submittedName>
</protein>
<proteinExistence type="predicted"/>
<organism evidence="5 6">
    <name type="scientific">Acaryochloris marina (strain MBIC 11017)</name>
    <dbReference type="NCBI Taxonomy" id="329726"/>
    <lineage>
        <taxon>Bacteria</taxon>
        <taxon>Bacillati</taxon>
        <taxon>Cyanobacteriota</taxon>
        <taxon>Cyanophyceae</taxon>
        <taxon>Acaryochloridales</taxon>
        <taxon>Acaryochloridaceae</taxon>
        <taxon>Acaryochloris</taxon>
    </lineage>
</organism>
<dbReference type="InterPro" id="IPR058624">
    <property type="entry name" value="MdtA-like_HH"/>
</dbReference>
<evidence type="ECO:0000256" key="1">
    <source>
        <dbReference type="ARBA" id="ARBA00004196"/>
    </source>
</evidence>
<dbReference type="eggNOG" id="COG0845">
    <property type="taxonomic scope" value="Bacteria"/>
</dbReference>
<dbReference type="InterPro" id="IPR050465">
    <property type="entry name" value="UPF0194_transport"/>
</dbReference>
<dbReference type="GO" id="GO:0019898">
    <property type="term" value="C:extrinsic component of membrane"/>
    <property type="evidence" value="ECO:0007669"/>
    <property type="project" value="InterPro"/>
</dbReference>
<name>B0CDB7_ACAM1</name>
<keyword evidence="6" id="KW-1185">Reference proteome</keyword>
<dbReference type="PANTHER" id="PTHR32347:SF27">
    <property type="entry name" value="RND EFFLUX PUMP MEMBRANE FUSION PROTEIN BARREL-SANDWICH DOMAIN-CONTAINING PROTEIN"/>
    <property type="match status" value="1"/>
</dbReference>
<dbReference type="Gene3D" id="2.40.30.170">
    <property type="match status" value="1"/>
</dbReference>
<dbReference type="Pfam" id="PF25876">
    <property type="entry name" value="HH_MFP_RND"/>
    <property type="match status" value="1"/>
</dbReference>
<feature type="coiled-coil region" evidence="3">
    <location>
        <begin position="196"/>
        <end position="257"/>
    </location>
</feature>
<dbReference type="RefSeq" id="WP_012162349.1">
    <property type="nucleotide sequence ID" value="NC_009925.1"/>
</dbReference>
<feature type="domain" description="Multidrug resistance protein MdtA-like alpha-helical hairpin" evidence="4">
    <location>
        <begin position="159"/>
        <end position="216"/>
    </location>
</feature>
<gene>
    <name evidence="5" type="ordered locus">AM1_1821</name>
</gene>
<keyword evidence="2 3" id="KW-0175">Coiled coil</keyword>
<dbReference type="PANTHER" id="PTHR32347">
    <property type="entry name" value="EFFLUX SYSTEM COMPONENT YKNX-RELATED"/>
    <property type="match status" value="1"/>
</dbReference>
<dbReference type="AlphaFoldDB" id="B0CDB7"/>